<dbReference type="Proteomes" id="UP000252585">
    <property type="component" value="Unassembled WGS sequence"/>
</dbReference>
<protein>
    <submittedName>
        <fullName evidence="2">Putative membrane protein YesL</fullName>
    </submittedName>
</protein>
<name>A0A368XG90_9BACI</name>
<feature type="transmembrane region" description="Helical" evidence="1">
    <location>
        <begin position="102"/>
        <end position="129"/>
    </location>
</feature>
<dbReference type="InterPro" id="IPR006938">
    <property type="entry name" value="DUF624"/>
</dbReference>
<accession>A0A368XG90</accession>
<evidence type="ECO:0000256" key="1">
    <source>
        <dbReference type="SAM" id="Phobius"/>
    </source>
</evidence>
<dbReference type="EMBL" id="QPJJ01000008">
    <property type="protein sequence ID" value="RCW67010.1"/>
    <property type="molecule type" value="Genomic_DNA"/>
</dbReference>
<gene>
    <name evidence="2" type="ORF">DFR57_108106</name>
</gene>
<evidence type="ECO:0000313" key="2">
    <source>
        <dbReference type="EMBL" id="RCW67010.1"/>
    </source>
</evidence>
<keyword evidence="3" id="KW-1185">Reference proteome</keyword>
<feature type="transmembrane region" description="Helical" evidence="1">
    <location>
        <begin position="74"/>
        <end position="96"/>
    </location>
</feature>
<feature type="transmembrane region" description="Helical" evidence="1">
    <location>
        <begin position="20"/>
        <end position="44"/>
    </location>
</feature>
<keyword evidence="1" id="KW-0812">Transmembrane</keyword>
<reference evidence="2 3" key="1">
    <citation type="submission" date="2018-07" db="EMBL/GenBank/DDBJ databases">
        <title>Genomic Encyclopedia of Type Strains, Phase IV (KMG-IV): sequencing the most valuable type-strain genomes for metagenomic binning, comparative biology and taxonomic classification.</title>
        <authorList>
            <person name="Goeker M."/>
        </authorList>
    </citation>
    <scope>NUCLEOTIDE SEQUENCE [LARGE SCALE GENOMIC DNA]</scope>
    <source>
        <strain evidence="2 3">DSM 27696</strain>
    </source>
</reference>
<keyword evidence="1" id="KW-1133">Transmembrane helix</keyword>
<comment type="caution">
    <text evidence="2">The sequence shown here is derived from an EMBL/GenBank/DDBJ whole genome shotgun (WGS) entry which is preliminary data.</text>
</comment>
<dbReference type="AlphaFoldDB" id="A0A368XG90"/>
<organism evidence="2 3">
    <name type="scientific">Saliterribacillus persicus</name>
    <dbReference type="NCBI Taxonomy" id="930114"/>
    <lineage>
        <taxon>Bacteria</taxon>
        <taxon>Bacillati</taxon>
        <taxon>Bacillota</taxon>
        <taxon>Bacilli</taxon>
        <taxon>Bacillales</taxon>
        <taxon>Bacillaceae</taxon>
        <taxon>Saliterribacillus</taxon>
    </lineage>
</organism>
<dbReference type="Pfam" id="PF04854">
    <property type="entry name" value="DUF624"/>
    <property type="match status" value="1"/>
</dbReference>
<feature type="transmembrane region" description="Helical" evidence="1">
    <location>
        <begin position="171"/>
        <end position="188"/>
    </location>
</feature>
<feature type="transmembrane region" description="Helical" evidence="1">
    <location>
        <begin position="141"/>
        <end position="165"/>
    </location>
</feature>
<sequence length="211" mass="24353">MTALNTSFEWITKVAYLNIIWITMTLLGLGIFGIFPATAAVFVITRKWITGQKDIPILSTFWKYYKEGFLQANVLGFLLVIFSYILYLDFLFITVADGKYTVVLTIPFLFVGILFLLTALYVFPVYSYYEMKGFKVFKSAFFIMVLNPMPTLIMVLGMLGLIYILWHFQGLALFFSISIMGIIIMMPAEKAFKKVHDKQRQFRQKTAEANK</sequence>
<proteinExistence type="predicted"/>
<keyword evidence="1" id="KW-0472">Membrane</keyword>
<dbReference type="RefSeq" id="WP_114353156.1">
    <property type="nucleotide sequence ID" value="NZ_QPJJ01000008.1"/>
</dbReference>
<evidence type="ECO:0000313" key="3">
    <source>
        <dbReference type="Proteomes" id="UP000252585"/>
    </source>
</evidence>
<dbReference type="OrthoDB" id="2182676at2"/>